<keyword evidence="2" id="KW-0472">Membrane</keyword>
<evidence type="ECO:0000256" key="2">
    <source>
        <dbReference type="SAM" id="Phobius"/>
    </source>
</evidence>
<sequence length="131" mass="12981">MGKDAGEAQQQPPDGAGGGGGGGAGGRGGSGCLRCCCGGGRGTRAVRLQCVAALVLGVAVLLSAVFWLPPFKGRGRGAEGPDPGDEFGAAIVASFRLNKTVPELSGNKSKLELDIYEEIGIPNSTVGPPTS</sequence>
<feature type="compositionally biased region" description="Gly residues" evidence="1">
    <location>
        <begin position="15"/>
        <end position="27"/>
    </location>
</feature>
<keyword evidence="2" id="KW-1133">Transmembrane helix</keyword>
<dbReference type="OrthoDB" id="713170at2759"/>
<accession>A0A835A7Z8</accession>
<dbReference type="AlphaFoldDB" id="A0A835A7Z8"/>
<protein>
    <submittedName>
        <fullName evidence="3">Uncharacterized protein</fullName>
    </submittedName>
</protein>
<feature type="region of interest" description="Disordered" evidence="1">
    <location>
        <begin position="1"/>
        <end position="27"/>
    </location>
</feature>
<dbReference type="PANTHER" id="PTHR33826:SF2">
    <property type="entry name" value="HYDROXYPROLINE-RICH GLYCOPROTEIN FAMILY PROTEIN"/>
    <property type="match status" value="1"/>
</dbReference>
<evidence type="ECO:0000313" key="3">
    <source>
        <dbReference type="EMBL" id="KAF8646959.1"/>
    </source>
</evidence>
<dbReference type="PANTHER" id="PTHR33826">
    <property type="entry name" value="F20B24.21"/>
    <property type="match status" value="1"/>
</dbReference>
<name>A0A835A7Z8_9POAL</name>
<keyword evidence="2" id="KW-0812">Transmembrane</keyword>
<evidence type="ECO:0000313" key="4">
    <source>
        <dbReference type="Proteomes" id="UP000636709"/>
    </source>
</evidence>
<keyword evidence="4" id="KW-1185">Reference proteome</keyword>
<feature type="transmembrane region" description="Helical" evidence="2">
    <location>
        <begin position="51"/>
        <end position="68"/>
    </location>
</feature>
<comment type="caution">
    <text evidence="3">The sequence shown here is derived from an EMBL/GenBank/DDBJ whole genome shotgun (WGS) entry which is preliminary data.</text>
</comment>
<gene>
    <name evidence="3" type="ORF">HU200_065471</name>
</gene>
<dbReference type="Proteomes" id="UP000636709">
    <property type="component" value="Unassembled WGS sequence"/>
</dbReference>
<dbReference type="EMBL" id="JACEFO010002879">
    <property type="protein sequence ID" value="KAF8646959.1"/>
    <property type="molecule type" value="Genomic_DNA"/>
</dbReference>
<evidence type="ECO:0000256" key="1">
    <source>
        <dbReference type="SAM" id="MobiDB-lite"/>
    </source>
</evidence>
<reference evidence="3" key="1">
    <citation type="submission" date="2020-07" db="EMBL/GenBank/DDBJ databases">
        <title>Genome sequence and genetic diversity analysis of an under-domesticated orphan crop, white fonio (Digitaria exilis).</title>
        <authorList>
            <person name="Bennetzen J.L."/>
            <person name="Chen S."/>
            <person name="Ma X."/>
            <person name="Wang X."/>
            <person name="Yssel A.E.J."/>
            <person name="Chaluvadi S.R."/>
            <person name="Johnson M."/>
            <person name="Gangashetty P."/>
            <person name="Hamidou F."/>
            <person name="Sanogo M.D."/>
            <person name="Zwaenepoel A."/>
            <person name="Wallace J."/>
            <person name="Van De Peer Y."/>
            <person name="Van Deynze A."/>
        </authorList>
    </citation>
    <scope>NUCLEOTIDE SEQUENCE</scope>
    <source>
        <tissue evidence="3">Leaves</tissue>
    </source>
</reference>
<organism evidence="3 4">
    <name type="scientific">Digitaria exilis</name>
    <dbReference type="NCBI Taxonomy" id="1010633"/>
    <lineage>
        <taxon>Eukaryota</taxon>
        <taxon>Viridiplantae</taxon>
        <taxon>Streptophyta</taxon>
        <taxon>Embryophyta</taxon>
        <taxon>Tracheophyta</taxon>
        <taxon>Spermatophyta</taxon>
        <taxon>Magnoliopsida</taxon>
        <taxon>Liliopsida</taxon>
        <taxon>Poales</taxon>
        <taxon>Poaceae</taxon>
        <taxon>PACMAD clade</taxon>
        <taxon>Panicoideae</taxon>
        <taxon>Panicodae</taxon>
        <taxon>Paniceae</taxon>
        <taxon>Anthephorinae</taxon>
        <taxon>Digitaria</taxon>
    </lineage>
</organism>
<proteinExistence type="predicted"/>